<gene>
    <name evidence="3" type="ORF">C8F04DRAFT_1113819</name>
    <name evidence="2" type="ORF">C8F04DRAFT_1119951</name>
</gene>
<dbReference type="Proteomes" id="UP001218188">
    <property type="component" value="Unassembled WGS sequence"/>
</dbReference>
<proteinExistence type="predicted"/>
<keyword evidence="4" id="KW-1185">Reference proteome</keyword>
<evidence type="ECO:0000313" key="4">
    <source>
        <dbReference type="Proteomes" id="UP001218188"/>
    </source>
</evidence>
<evidence type="ECO:0000313" key="3">
    <source>
        <dbReference type="EMBL" id="KAJ7030241.1"/>
    </source>
</evidence>
<dbReference type="AlphaFoldDB" id="A0AAD6SLP3"/>
<keyword evidence="1" id="KW-0732">Signal</keyword>
<name>A0AAD6SLP3_9AGAR</name>
<sequence length="181" mass="18280">MFATASIAFACILLLPQIAVKSAPVHFVRDFEFTLPAFVPQFCTAPELGGTCTPLNNGTCTPTPGVQSLSLAQDAECTAFTSTDCSGQALQQPQFSDNSLDLSALNIASVQCSEVANTVNGLQAGSAASIAHQQADSEAAAGIVSQPAGNCTEGPVQASAAEQAEAAANGIPLSGPVTCTF</sequence>
<feature type="signal peptide" evidence="1">
    <location>
        <begin position="1"/>
        <end position="22"/>
    </location>
</feature>
<dbReference type="EMBL" id="JARJCM010000092">
    <property type="protein sequence ID" value="KAJ7030241.1"/>
    <property type="molecule type" value="Genomic_DNA"/>
</dbReference>
<dbReference type="EMBL" id="JARJCM010000114">
    <property type="protein sequence ID" value="KAJ7028275.1"/>
    <property type="molecule type" value="Genomic_DNA"/>
</dbReference>
<reference evidence="3" key="1">
    <citation type="submission" date="2023-03" db="EMBL/GenBank/DDBJ databases">
        <title>Massive genome expansion in bonnet fungi (Mycena s.s.) driven by repeated elements and novel gene families across ecological guilds.</title>
        <authorList>
            <consortium name="Lawrence Berkeley National Laboratory"/>
            <person name="Harder C.B."/>
            <person name="Miyauchi S."/>
            <person name="Viragh M."/>
            <person name="Kuo A."/>
            <person name="Thoen E."/>
            <person name="Andreopoulos B."/>
            <person name="Lu D."/>
            <person name="Skrede I."/>
            <person name="Drula E."/>
            <person name="Henrissat B."/>
            <person name="Morin E."/>
            <person name="Kohler A."/>
            <person name="Barry K."/>
            <person name="LaButti K."/>
            <person name="Morin E."/>
            <person name="Salamov A."/>
            <person name="Lipzen A."/>
            <person name="Mereny Z."/>
            <person name="Hegedus B."/>
            <person name="Baldrian P."/>
            <person name="Stursova M."/>
            <person name="Weitz H."/>
            <person name="Taylor A."/>
            <person name="Grigoriev I.V."/>
            <person name="Nagy L.G."/>
            <person name="Martin F."/>
            <person name="Kauserud H."/>
        </authorList>
    </citation>
    <scope>NUCLEOTIDE SEQUENCE</scope>
    <source>
        <strain evidence="3">CBHHK200</strain>
    </source>
</reference>
<evidence type="ECO:0000313" key="2">
    <source>
        <dbReference type="EMBL" id="KAJ7028275.1"/>
    </source>
</evidence>
<feature type="chain" id="PRO_5042441701" evidence="1">
    <location>
        <begin position="23"/>
        <end position="181"/>
    </location>
</feature>
<protein>
    <submittedName>
        <fullName evidence="3">Uncharacterized protein</fullName>
    </submittedName>
</protein>
<evidence type="ECO:0000256" key="1">
    <source>
        <dbReference type="SAM" id="SignalP"/>
    </source>
</evidence>
<accession>A0AAD6SLP3</accession>
<organism evidence="3 4">
    <name type="scientific">Mycena alexandri</name>
    <dbReference type="NCBI Taxonomy" id="1745969"/>
    <lineage>
        <taxon>Eukaryota</taxon>
        <taxon>Fungi</taxon>
        <taxon>Dikarya</taxon>
        <taxon>Basidiomycota</taxon>
        <taxon>Agaricomycotina</taxon>
        <taxon>Agaricomycetes</taxon>
        <taxon>Agaricomycetidae</taxon>
        <taxon>Agaricales</taxon>
        <taxon>Marasmiineae</taxon>
        <taxon>Mycenaceae</taxon>
        <taxon>Mycena</taxon>
    </lineage>
</organism>
<comment type="caution">
    <text evidence="3">The sequence shown here is derived from an EMBL/GenBank/DDBJ whole genome shotgun (WGS) entry which is preliminary data.</text>
</comment>